<dbReference type="GeneID" id="103497604"/>
<dbReference type="Pfam" id="PF12157">
    <property type="entry name" value="DUF3591"/>
    <property type="match status" value="1"/>
</dbReference>
<feature type="compositionally biased region" description="Acidic residues" evidence="9">
    <location>
        <begin position="1213"/>
        <end position="1223"/>
    </location>
</feature>
<evidence type="ECO:0000256" key="1">
    <source>
        <dbReference type="ARBA" id="ARBA00004123"/>
    </source>
</evidence>
<dbReference type="Proteomes" id="UP001652600">
    <property type="component" value="Chromosome 1"/>
</dbReference>
<dbReference type="GO" id="GO:0005669">
    <property type="term" value="C:transcription factor TFIID complex"/>
    <property type="evidence" value="ECO:0007669"/>
    <property type="project" value="InterPro"/>
</dbReference>
<evidence type="ECO:0000256" key="2">
    <source>
        <dbReference type="ARBA" id="ARBA00009064"/>
    </source>
</evidence>
<dbReference type="Pfam" id="PF15288">
    <property type="entry name" value="zf-CCHC_6"/>
    <property type="match status" value="1"/>
</dbReference>
<keyword evidence="5" id="KW-0804">Transcription</keyword>
<evidence type="ECO:0000313" key="12">
    <source>
        <dbReference type="EnsemblPlants" id="MELO3C021095.2.1"/>
    </source>
</evidence>
<keyword evidence="3" id="KW-0805">Transcription regulation</keyword>
<evidence type="ECO:0000259" key="10">
    <source>
        <dbReference type="PROSITE" id="PS50014"/>
    </source>
</evidence>
<dbReference type="SUPFAM" id="SSF54236">
    <property type="entry name" value="Ubiquitin-like"/>
    <property type="match status" value="1"/>
</dbReference>
<dbReference type="KEGG" id="cmo:103497604"/>
<comment type="subcellular location">
    <subcellularLocation>
        <location evidence="1">Nucleus</location>
    </subcellularLocation>
</comment>
<proteinExistence type="inferred from homology"/>
<dbReference type="Pfam" id="PF00240">
    <property type="entry name" value="ubiquitin"/>
    <property type="match status" value="1"/>
</dbReference>
<evidence type="ECO:0000256" key="4">
    <source>
        <dbReference type="ARBA" id="ARBA00023117"/>
    </source>
</evidence>
<feature type="compositionally biased region" description="Polar residues" evidence="9">
    <location>
        <begin position="1499"/>
        <end position="1517"/>
    </location>
</feature>
<dbReference type="PROSITE" id="PS50014">
    <property type="entry name" value="BROMODOMAIN_2"/>
    <property type="match status" value="1"/>
</dbReference>
<dbReference type="InterPro" id="IPR001487">
    <property type="entry name" value="Bromodomain"/>
</dbReference>
<evidence type="ECO:0000313" key="14">
    <source>
        <dbReference type="RefSeq" id="XP_008458065.1"/>
    </source>
</evidence>
<evidence type="ECO:0000313" key="17">
    <source>
        <dbReference type="RefSeq" id="XP_008458068.1"/>
    </source>
</evidence>
<dbReference type="RefSeq" id="XP_008458066.1">
    <property type="nucleotide sequence ID" value="XM_008459844.2"/>
</dbReference>
<dbReference type="PROSITE" id="PS50053">
    <property type="entry name" value="UBIQUITIN_2"/>
    <property type="match status" value="1"/>
</dbReference>
<dbReference type="InterPro" id="IPR036427">
    <property type="entry name" value="Bromodomain-like_sf"/>
</dbReference>
<dbReference type="Gene3D" id="1.20.920.10">
    <property type="entry name" value="Bromodomain-like"/>
    <property type="match status" value="1"/>
</dbReference>
<feature type="region of interest" description="Disordered" evidence="9">
    <location>
        <begin position="1"/>
        <end position="25"/>
    </location>
</feature>
<dbReference type="Gene3D" id="3.10.20.90">
    <property type="entry name" value="Phosphatidylinositol 3-kinase Catalytic Subunit, Chain A, domain 1"/>
    <property type="match status" value="1"/>
</dbReference>
<feature type="domain" description="Bromo" evidence="10">
    <location>
        <begin position="1798"/>
        <end position="1868"/>
    </location>
</feature>
<feature type="region of interest" description="Disordered" evidence="9">
    <location>
        <begin position="390"/>
        <end position="409"/>
    </location>
</feature>
<dbReference type="InterPro" id="IPR040240">
    <property type="entry name" value="TAF1"/>
</dbReference>
<dbReference type="InterPro" id="IPR009067">
    <property type="entry name" value="TAF_II_230-bd"/>
</dbReference>
<feature type="region of interest" description="Disordered" evidence="9">
    <location>
        <begin position="1207"/>
        <end position="1228"/>
    </location>
</feature>
<keyword evidence="13" id="KW-1185">Reference proteome</keyword>
<evidence type="ECO:0000313" key="13">
    <source>
        <dbReference type="Proteomes" id="UP001652600"/>
    </source>
</evidence>
<dbReference type="eggNOG" id="KOG0008">
    <property type="taxonomic scope" value="Eukaryota"/>
</dbReference>
<feature type="domain" description="Ubiquitin-like" evidence="11">
    <location>
        <begin position="671"/>
        <end position="741"/>
    </location>
</feature>
<evidence type="ECO:0000256" key="7">
    <source>
        <dbReference type="ARBA" id="ARBA00040102"/>
    </source>
</evidence>
<evidence type="ECO:0000313" key="15">
    <source>
        <dbReference type="RefSeq" id="XP_008458066.1"/>
    </source>
</evidence>
<dbReference type="PANTHER" id="PTHR13900">
    <property type="entry name" value="TRANSCRIPTION INITIATION FACTOR TFIID"/>
    <property type="match status" value="1"/>
</dbReference>
<evidence type="ECO:0000256" key="6">
    <source>
        <dbReference type="ARBA" id="ARBA00023242"/>
    </source>
</evidence>
<evidence type="ECO:0000256" key="8">
    <source>
        <dbReference type="PROSITE-ProRule" id="PRU00035"/>
    </source>
</evidence>
<reference evidence="12" key="1">
    <citation type="submission" date="2023-03" db="UniProtKB">
        <authorList>
            <consortium name="EnsemblPlants"/>
        </authorList>
    </citation>
    <scope>IDENTIFICATION</scope>
</reference>
<dbReference type="GO" id="GO:0051123">
    <property type="term" value="P:RNA polymerase II preinitiation complex assembly"/>
    <property type="evidence" value="ECO:0007669"/>
    <property type="project" value="TreeGrafter"/>
</dbReference>
<dbReference type="Gene3D" id="1.10.1100.10">
    <property type="entry name" value="TAFII-230 TBP-binding domain"/>
    <property type="match status" value="1"/>
</dbReference>
<evidence type="ECO:0000313" key="16">
    <source>
        <dbReference type="RefSeq" id="XP_008458067.1"/>
    </source>
</evidence>
<dbReference type="CDD" id="cd17064">
    <property type="entry name" value="Ubl_TAFs_like"/>
    <property type="match status" value="1"/>
</dbReference>
<dbReference type="SMART" id="SM00213">
    <property type="entry name" value="UBQ"/>
    <property type="match status" value="1"/>
</dbReference>
<dbReference type="Gramene" id="MELO3C021095.2.1">
    <property type="protein sequence ID" value="MELO3C021095.2.1"/>
    <property type="gene ID" value="MELO3C021095.2"/>
</dbReference>
<organism evidence="13 17">
    <name type="scientific">Cucumis melo</name>
    <name type="common">Muskmelon</name>
    <dbReference type="NCBI Taxonomy" id="3656"/>
    <lineage>
        <taxon>Eukaryota</taxon>
        <taxon>Viridiplantae</taxon>
        <taxon>Streptophyta</taxon>
        <taxon>Embryophyta</taxon>
        <taxon>Tracheophyta</taxon>
        <taxon>Spermatophyta</taxon>
        <taxon>Magnoliopsida</taxon>
        <taxon>eudicotyledons</taxon>
        <taxon>Gunneridae</taxon>
        <taxon>Pentapetalae</taxon>
        <taxon>rosids</taxon>
        <taxon>fabids</taxon>
        <taxon>Cucurbitales</taxon>
        <taxon>Cucurbitaceae</taxon>
        <taxon>Benincaseae</taxon>
        <taxon>Cucumis</taxon>
    </lineage>
</organism>
<dbReference type="RefSeq" id="XP_008458067.1">
    <property type="nucleotide sequence ID" value="XM_008459845.2"/>
</dbReference>
<dbReference type="OrthoDB" id="21449at2759"/>
<dbReference type="InterPro" id="IPR036741">
    <property type="entry name" value="TAFII-230_TBP-bd_sf"/>
</dbReference>
<comment type="similarity">
    <text evidence="2">Belongs to the TAF1 family.</text>
</comment>
<dbReference type="SMR" id="A0A1S3C886"/>
<dbReference type="SUPFAM" id="SSF47055">
    <property type="entry name" value="TAF(II)230 TBP-binding fragment"/>
    <property type="match status" value="1"/>
</dbReference>
<sequence length="1902" mass="216415">MGGETYGDSPDERDEDDDDYEDAGGGNRFLGFMFGNVDNSGDLDADYLDEDAKEHLDALADKLGPTLTDIDLSTKSSKIQSDAVEPDYDAKAEDAVDYEDIDEEYDGPEIEAVGEEDHLLPRREYFSAEVSLATLEPTAPVFDDEDYDEDFEKVPDIVNNSVEPQIIHASDERGEGLDIVSEGEEPFAVGDLQSALLNNEVTTGGAEGLHEGTPEVQKRLQDDKSHTPLPVLCMENGMAILQFSEIFGVHDSLKKKEKRASRYYTRRDKYRSADVSDIVEEDEEAFLHGFSRGVSYVKPAYDVKDDTTMFDVDELEYNKFGVVQGVDVTASRVDWQQKDHCCGAEPMKPVVAENVPIGSNFLLFNKFYPLDQQNWEERILWDDSPVSSKNAAGSYEASGSDIEASPNRDVEPQVSIQIVRSEHRIGLNGDGQSLYNHGFPLLEPFGSRKISRTEESVSPDVIYHPQMLRLESWKDVDDSCQSDGIKENIPDELQSKTVRSFSKFSPKNRRMLEGSWLDEVLWETDEPIEKPKFIFDLEDEHMLFEISDENESKYIQFHSGAMILTRSSMSVNGNSFEVSGSGGQGGWRFVSNDKHYSNRKASQQLKSNSKKRSVHGIKVFHSKPAMMLQTMKLKLSNKELANFHRPKALWYPHDNEMTVKELQKLPTQGPMKIILKSLGGKGSKHIVDPEETVSSIMAKASKKLDMKPSEMIKLFYSGKELEREKSLAAQNVQPNSLLHLVRSKIYIMPRTQNLRGENRSVRSPGAFKKKSDLSVKDGHVFLMEYCEERPLLLSNIGMGARLCTYYQKSSPDDQTGTLLRNGGDSLGHVIILEPSDKSPYLGELKGGSIQASLETNMYRAPVFSHKVPMTDYILVRSAKGKLSLRRIDKNFAVGQQEPLMEVFSPGTKSLQIFMMNRLTLYMFREFLAAEKRRRIPDIRVDELPSQFPYLSETVIRKKLKEYALQQRNSSGQIILIKKRNASLSLKKDAVTPEDVCKYESMQAGLYRLKHLGLSEVHPSAISSAMSRLPDEAITLAAASHIERELQITPWNLSSNFVACTTQGKENIERLEITGVGDPSGRGLGFSYVRSVPKAPISNASLKKKAASSRGSSAVTGTDADLRRLSMDAAKEVLLKFDVSEEQIAKLTRWHRIAMIRRLSSEQAASGVQVDPTTISKYARGQRMSFLQLQRQTREKCQEIWERQIQSLSASDGAENESDSEGNSDLDSFAGDLENLLDAEEFEDEVDTFEIRHEKTDGVKGLKMRRRPSIAQTEEEIEDEVAEAAEFCRLLMDDETERRRKKKKNKVMGEAVLSTGFQASFFHEKPEQTRHLISIAQPDVTYISKENIREQKEVESIINRKEKSGKLKPTKKNYSSEMSLINKKLKISGDKVKNFKEKKSARESFVCGKCGQFGHMRTNKNCPKYGEDLETPETTDQEKVSIKLNAMDPSNQSHQKAVVKKVTPKAIAKSFTTEAFEGEKSTAKVLPVKFKCSSADRLSDNLSPALPQTSDLPVNSDNETGKSIVKVNKITFSKKRTEDIQFESHKPSIVIRPPDAKKVSLEAHKPSIVIRPPTNIDRDRTEFPRRSATIIRSAVETEKEQLHKKLIIKRPKEVIDLDRSAYDGSVDMEYRKTKRIVELSSFEKHTRYGSMSSSDSGKKKVKEKHRWWEKQEKQRNEERLREEKVRRVYNEQMGMREEQEKLAEIRRFEASIRSDKEEEERLKAKKKKKKRIPEILDDYVEDPRSRRFDKRALEKERSMKRKPIELGRHIPEHASTKRRRGGEVGLSNILERIVETLKDRFDISYLFLKPVSKKEAPDYLDIIERPMDLSTIREKVRRLEYKTRDEFRNDVWQIMYNAHLYNDGRNPGIPPLADQLLMLCDNLLKQCDEDLTEAEIGIEYRDN</sequence>
<dbReference type="Pfam" id="PF09247">
    <property type="entry name" value="TBP-binding"/>
    <property type="match status" value="1"/>
</dbReference>
<dbReference type="GO" id="GO:0004402">
    <property type="term" value="F:histone acetyltransferase activity"/>
    <property type="evidence" value="ECO:0007669"/>
    <property type="project" value="InterPro"/>
</dbReference>
<dbReference type="EnsemblPlants" id="MELO3C021095.2.1">
    <property type="protein sequence ID" value="MELO3C021095.2.1"/>
    <property type="gene ID" value="MELO3C021095.2"/>
</dbReference>
<dbReference type="SMART" id="SM00297">
    <property type="entry name" value="BROMO"/>
    <property type="match status" value="1"/>
</dbReference>
<name>A0A1S3C886_CUCME</name>
<evidence type="ECO:0000259" key="11">
    <source>
        <dbReference type="PROSITE" id="PS50053"/>
    </source>
</evidence>
<dbReference type="PRINTS" id="PR00503">
    <property type="entry name" value="BROMODOMAIN"/>
</dbReference>
<dbReference type="RefSeq" id="XP_008458068.1">
    <property type="nucleotide sequence ID" value="XM_008459846.2"/>
</dbReference>
<dbReference type="SUPFAM" id="SSF47370">
    <property type="entry name" value="Bromodomain"/>
    <property type="match status" value="1"/>
</dbReference>
<gene>
    <name evidence="14 15 16 17" type="primary">LOC103497604</name>
    <name evidence="12" type="synonym">103497604</name>
</gene>
<dbReference type="GO" id="GO:0016251">
    <property type="term" value="F:RNA polymerase II general transcription initiation factor activity"/>
    <property type="evidence" value="ECO:0007669"/>
    <property type="project" value="InterPro"/>
</dbReference>
<protein>
    <recommendedName>
        <fullName evidence="7">Transcription initiation factor TFIID subunit 1</fullName>
    </recommendedName>
</protein>
<dbReference type="PANTHER" id="PTHR13900:SF0">
    <property type="entry name" value="TRANSCRIPTION INITIATION FACTOR TFIID SUBUNIT 1"/>
    <property type="match status" value="1"/>
</dbReference>
<dbReference type="GO" id="GO:0017025">
    <property type="term" value="F:TBP-class protein binding"/>
    <property type="evidence" value="ECO:0007669"/>
    <property type="project" value="InterPro"/>
</dbReference>
<accession>A0A1S3C886</accession>
<dbReference type="FunFam" id="3.10.20.90:FF:000223">
    <property type="entry name" value="Transcription initiation factor TFIID subunit 1"/>
    <property type="match status" value="1"/>
</dbReference>
<dbReference type="InterPro" id="IPR041670">
    <property type="entry name" value="Znf-CCHC_6"/>
</dbReference>
<evidence type="ECO:0000256" key="5">
    <source>
        <dbReference type="ARBA" id="ARBA00023163"/>
    </source>
</evidence>
<dbReference type="InterPro" id="IPR000626">
    <property type="entry name" value="Ubiquitin-like_dom"/>
</dbReference>
<reference evidence="13" key="3">
    <citation type="submission" date="2025-05" db="UniProtKB">
        <authorList>
            <consortium name="RefSeq"/>
        </authorList>
    </citation>
    <scope>NUCLEOTIDE SEQUENCE [LARGE SCALE GENOMIC DNA]</scope>
</reference>
<reference evidence="14 15" key="2">
    <citation type="submission" date="2025-04" db="UniProtKB">
        <authorList>
            <consortium name="RefSeq"/>
        </authorList>
    </citation>
    <scope>IDENTIFICATION</scope>
</reference>
<dbReference type="PROSITE" id="PS00633">
    <property type="entry name" value="BROMODOMAIN_1"/>
    <property type="match status" value="1"/>
</dbReference>
<dbReference type="Pfam" id="PF00439">
    <property type="entry name" value="Bromodomain"/>
    <property type="match status" value="1"/>
</dbReference>
<keyword evidence="6" id="KW-0539">Nucleus</keyword>
<feature type="compositionally biased region" description="Acidic residues" evidence="9">
    <location>
        <begin position="9"/>
        <end position="22"/>
    </location>
</feature>
<evidence type="ECO:0000256" key="3">
    <source>
        <dbReference type="ARBA" id="ARBA00023015"/>
    </source>
</evidence>
<feature type="region of interest" description="Disordered" evidence="9">
    <location>
        <begin position="1498"/>
        <end position="1518"/>
    </location>
</feature>
<dbReference type="InterPro" id="IPR022591">
    <property type="entry name" value="TAF1_HAT_dom"/>
</dbReference>
<keyword evidence="4 8" id="KW-0103">Bromodomain</keyword>
<evidence type="ECO:0000256" key="9">
    <source>
        <dbReference type="SAM" id="MobiDB-lite"/>
    </source>
</evidence>
<dbReference type="RefSeq" id="XP_008458065.1">
    <property type="nucleotide sequence ID" value="XM_008459843.2"/>
</dbReference>
<dbReference type="InterPro" id="IPR029071">
    <property type="entry name" value="Ubiquitin-like_domsf"/>
</dbReference>
<dbReference type="InterPro" id="IPR018359">
    <property type="entry name" value="Bromodomain_CS"/>
</dbReference>